<dbReference type="RefSeq" id="WP_117445925.1">
    <property type="nucleotide sequence ID" value="NZ_JBFBOW010000005.1"/>
</dbReference>
<evidence type="ECO:0000256" key="3">
    <source>
        <dbReference type="ARBA" id="ARBA00023211"/>
    </source>
</evidence>
<reference evidence="6 7" key="1">
    <citation type="submission" date="2018-08" db="EMBL/GenBank/DDBJ databases">
        <title>A genome reference for cultivated species of the human gut microbiota.</title>
        <authorList>
            <person name="Zou Y."/>
            <person name="Xue W."/>
            <person name="Luo G."/>
        </authorList>
    </citation>
    <scope>NUCLEOTIDE SEQUENCE [LARGE SCALE GENOMIC DNA]</scope>
    <source>
        <strain evidence="6 7">TF08-11</strain>
    </source>
</reference>
<feature type="domain" description="Metalloenzyme" evidence="5">
    <location>
        <begin position="4"/>
        <end position="390"/>
    </location>
</feature>
<evidence type="ECO:0000259" key="5">
    <source>
        <dbReference type="Pfam" id="PF01676"/>
    </source>
</evidence>
<keyword evidence="4 6" id="KW-0413">Isomerase</keyword>
<keyword evidence="3" id="KW-0464">Manganese</keyword>
<dbReference type="InterPro" id="IPR010045">
    <property type="entry name" value="DeoB"/>
</dbReference>
<gene>
    <name evidence="6" type="ORF">DXC78_04600</name>
</gene>
<dbReference type="Gene3D" id="3.30.70.1250">
    <property type="entry name" value="Phosphopentomutase"/>
    <property type="match status" value="1"/>
</dbReference>
<sequence>MNRRFVVIVLDGFGMQAMKDAKETRPGDEVSSTLGSILHDFPDLKLPNLERLGLMNAFGKESKCMKFSKDAVFGKSELMHFGADTFMGHQEIMGSLPKKPIPQCFSNHAEEVAKHLIEHGHKVEYKGNEKLKYLLVDNYCTVADNIDSDLGMAVNCTAPLDFMSFEDELKIGRLVREIVTTNRVIVFGGTGNTVEDILNAEEVRENKYIGLLAARTKSYDQGYQCLHLGYGVDASVQAPTILTNAGYKVSLFGKVADIVHNEGGKSVSWVDTAEVLDLTIQEIKSMNEGFICTNVQETDLAGHSQDSKRYKEVLEIADGKIGKICSLLGKEDILVVMADHGNDPNIGHNKHTRENVPLLVQAGDAHCINLGLRKTLSDVGATVCDYFGVNTPQNGTSFLEEIK</sequence>
<dbReference type="InterPro" id="IPR017850">
    <property type="entry name" value="Alkaline_phosphatase_core_sf"/>
</dbReference>
<dbReference type="GO" id="GO:0000287">
    <property type="term" value="F:magnesium ion binding"/>
    <property type="evidence" value="ECO:0007669"/>
    <property type="project" value="InterPro"/>
</dbReference>
<dbReference type="PANTHER" id="PTHR21110">
    <property type="entry name" value="PHOSPHOPENTOMUTASE"/>
    <property type="match status" value="1"/>
</dbReference>
<dbReference type="GO" id="GO:0005829">
    <property type="term" value="C:cytosol"/>
    <property type="evidence" value="ECO:0007669"/>
    <property type="project" value="TreeGrafter"/>
</dbReference>
<dbReference type="Proteomes" id="UP000260721">
    <property type="component" value="Unassembled WGS sequence"/>
</dbReference>
<dbReference type="NCBIfam" id="NF009049">
    <property type="entry name" value="PRK12383.1"/>
    <property type="match status" value="1"/>
</dbReference>
<dbReference type="GO" id="GO:0043094">
    <property type="term" value="P:metabolic compound salvage"/>
    <property type="evidence" value="ECO:0007669"/>
    <property type="project" value="InterPro"/>
</dbReference>
<evidence type="ECO:0000256" key="4">
    <source>
        <dbReference type="ARBA" id="ARBA00023235"/>
    </source>
</evidence>
<dbReference type="PIRSF" id="PIRSF001491">
    <property type="entry name" value="Ppentomutase"/>
    <property type="match status" value="1"/>
</dbReference>
<dbReference type="GO" id="GO:0009117">
    <property type="term" value="P:nucleotide metabolic process"/>
    <property type="evidence" value="ECO:0007669"/>
    <property type="project" value="InterPro"/>
</dbReference>
<comment type="caution">
    <text evidence="6">The sequence shown here is derived from an EMBL/GenBank/DDBJ whole genome shotgun (WGS) entry which is preliminary data.</text>
</comment>
<evidence type="ECO:0000256" key="2">
    <source>
        <dbReference type="ARBA" id="ARBA00022723"/>
    </source>
</evidence>
<evidence type="ECO:0000313" key="6">
    <source>
        <dbReference type="EMBL" id="RGD76956.1"/>
    </source>
</evidence>
<dbReference type="EC" id="5.4.2.7" evidence="6"/>
<dbReference type="AlphaFoldDB" id="A0A3E3E690"/>
<dbReference type="InterPro" id="IPR006124">
    <property type="entry name" value="Metalloenzyme"/>
</dbReference>
<keyword evidence="2" id="KW-0479">Metal-binding</keyword>
<dbReference type="Gene3D" id="3.40.720.10">
    <property type="entry name" value="Alkaline Phosphatase, subunit A"/>
    <property type="match status" value="1"/>
</dbReference>
<organism evidence="6 7">
    <name type="scientific">Faecalicoccus pleomorphus</name>
    <dbReference type="NCBI Taxonomy" id="1323"/>
    <lineage>
        <taxon>Bacteria</taxon>
        <taxon>Bacillati</taxon>
        <taxon>Bacillota</taxon>
        <taxon>Erysipelotrichia</taxon>
        <taxon>Erysipelotrichales</taxon>
        <taxon>Erysipelotrichaceae</taxon>
        <taxon>Faecalicoccus</taxon>
    </lineage>
</organism>
<dbReference type="SUPFAM" id="SSF53649">
    <property type="entry name" value="Alkaline phosphatase-like"/>
    <property type="match status" value="1"/>
</dbReference>
<proteinExistence type="inferred from homology"/>
<dbReference type="GO" id="GO:0008973">
    <property type="term" value="F:phosphopentomutase activity"/>
    <property type="evidence" value="ECO:0007669"/>
    <property type="project" value="UniProtKB-EC"/>
</dbReference>
<comment type="similarity">
    <text evidence="1">Belongs to the phosphopentomutase family.</text>
</comment>
<dbReference type="EMBL" id="QUSK01000008">
    <property type="protein sequence ID" value="RGD76956.1"/>
    <property type="molecule type" value="Genomic_DNA"/>
</dbReference>
<name>A0A3E3E690_9FIRM</name>
<evidence type="ECO:0000313" key="7">
    <source>
        <dbReference type="Proteomes" id="UP000260721"/>
    </source>
</evidence>
<dbReference type="PANTHER" id="PTHR21110:SF0">
    <property type="entry name" value="PHOSPHOPENTOMUTASE"/>
    <property type="match status" value="1"/>
</dbReference>
<dbReference type="InterPro" id="IPR024052">
    <property type="entry name" value="Phosphopentomutase_DeoB_cap_sf"/>
</dbReference>
<accession>A0A3E3E690</accession>
<dbReference type="Pfam" id="PF01676">
    <property type="entry name" value="Metalloenzyme"/>
    <property type="match status" value="1"/>
</dbReference>
<evidence type="ECO:0000256" key="1">
    <source>
        <dbReference type="ARBA" id="ARBA00010373"/>
    </source>
</evidence>
<dbReference type="CDD" id="cd16009">
    <property type="entry name" value="PPM"/>
    <property type="match status" value="1"/>
</dbReference>
<protein>
    <submittedName>
        <fullName evidence="6">Phosphopentomutase</fullName>
        <ecNumber evidence="6">5.4.2.7</ecNumber>
    </submittedName>
</protein>